<keyword evidence="4" id="KW-1185">Reference proteome</keyword>
<dbReference type="PANTHER" id="PTHR43228:SF1">
    <property type="entry name" value="TWO-COMPONENT RESPONSE REGULATOR ARR22"/>
    <property type="match status" value="1"/>
</dbReference>
<dbReference type="Gramene" id="ONK57831">
    <property type="protein sequence ID" value="ONK57831"/>
    <property type="gene ID" value="A4U43_C09F4640"/>
</dbReference>
<dbReference type="InterPro" id="IPR001789">
    <property type="entry name" value="Sig_transdc_resp-reg_receiver"/>
</dbReference>
<proteinExistence type="predicted"/>
<dbReference type="OMA" id="RMTHQAL"/>
<keyword evidence="1" id="KW-0597">Phosphoprotein</keyword>
<dbReference type="InterPro" id="IPR011006">
    <property type="entry name" value="CheY-like_superfamily"/>
</dbReference>
<dbReference type="Proteomes" id="UP000243459">
    <property type="component" value="Chromosome 9"/>
</dbReference>
<accession>A0A5P1E5B5</accession>
<evidence type="ECO:0000259" key="2">
    <source>
        <dbReference type="PROSITE" id="PS50110"/>
    </source>
</evidence>
<sequence>MNASSKSIKILLVEDVKINRMVMRMMVKSLGLEMEEAEDGQKAVDYFVGGKKADVVLMDRDMPIMNGHEATRQLRSMGVETPIIVLSADDSQSNRDVFLQAGADEFLQSKPPSRKELVDVLTKYGLY</sequence>
<dbReference type="Gene3D" id="3.40.50.2300">
    <property type="match status" value="1"/>
</dbReference>
<dbReference type="PANTHER" id="PTHR43228">
    <property type="entry name" value="TWO-COMPONENT RESPONSE REGULATOR"/>
    <property type="match status" value="1"/>
</dbReference>
<evidence type="ECO:0000256" key="1">
    <source>
        <dbReference type="PROSITE-ProRule" id="PRU00169"/>
    </source>
</evidence>
<evidence type="ECO:0000313" key="3">
    <source>
        <dbReference type="EMBL" id="ONK57831.1"/>
    </source>
</evidence>
<evidence type="ECO:0000313" key="4">
    <source>
        <dbReference type="Proteomes" id="UP000243459"/>
    </source>
</evidence>
<dbReference type="GO" id="GO:0000160">
    <property type="term" value="P:phosphorelay signal transduction system"/>
    <property type="evidence" value="ECO:0007669"/>
    <property type="project" value="InterPro"/>
</dbReference>
<reference evidence="4" key="1">
    <citation type="journal article" date="2017" name="Nat. Commun.">
        <title>The asparagus genome sheds light on the origin and evolution of a young Y chromosome.</title>
        <authorList>
            <person name="Harkess A."/>
            <person name="Zhou J."/>
            <person name="Xu C."/>
            <person name="Bowers J.E."/>
            <person name="Van der Hulst R."/>
            <person name="Ayyampalayam S."/>
            <person name="Mercati F."/>
            <person name="Riccardi P."/>
            <person name="McKain M.R."/>
            <person name="Kakrana A."/>
            <person name="Tang H."/>
            <person name="Ray J."/>
            <person name="Groenendijk J."/>
            <person name="Arikit S."/>
            <person name="Mathioni S.M."/>
            <person name="Nakano M."/>
            <person name="Shan H."/>
            <person name="Telgmann-Rauber A."/>
            <person name="Kanno A."/>
            <person name="Yue Z."/>
            <person name="Chen H."/>
            <person name="Li W."/>
            <person name="Chen Y."/>
            <person name="Xu X."/>
            <person name="Zhang Y."/>
            <person name="Luo S."/>
            <person name="Chen H."/>
            <person name="Gao J."/>
            <person name="Mao Z."/>
            <person name="Pires J.C."/>
            <person name="Luo M."/>
            <person name="Kudrna D."/>
            <person name="Wing R.A."/>
            <person name="Meyers B.C."/>
            <person name="Yi K."/>
            <person name="Kong H."/>
            <person name="Lavrijsen P."/>
            <person name="Sunseri F."/>
            <person name="Falavigna A."/>
            <person name="Ye Y."/>
            <person name="Leebens-Mack J.H."/>
            <person name="Chen G."/>
        </authorList>
    </citation>
    <scope>NUCLEOTIDE SEQUENCE [LARGE SCALE GENOMIC DNA]</scope>
    <source>
        <strain evidence="4">cv. DH0086</strain>
    </source>
</reference>
<dbReference type="AlphaFoldDB" id="A0A5P1E5B5"/>
<dbReference type="PROSITE" id="PS50110">
    <property type="entry name" value="RESPONSE_REGULATORY"/>
    <property type="match status" value="1"/>
</dbReference>
<dbReference type="SMART" id="SM00448">
    <property type="entry name" value="REC"/>
    <property type="match status" value="1"/>
</dbReference>
<gene>
    <name evidence="3" type="ORF">A4U43_C09F4640</name>
</gene>
<organism evidence="3 4">
    <name type="scientific">Asparagus officinalis</name>
    <name type="common">Garden asparagus</name>
    <dbReference type="NCBI Taxonomy" id="4686"/>
    <lineage>
        <taxon>Eukaryota</taxon>
        <taxon>Viridiplantae</taxon>
        <taxon>Streptophyta</taxon>
        <taxon>Embryophyta</taxon>
        <taxon>Tracheophyta</taxon>
        <taxon>Spermatophyta</taxon>
        <taxon>Magnoliopsida</taxon>
        <taxon>Liliopsida</taxon>
        <taxon>Asparagales</taxon>
        <taxon>Asparagaceae</taxon>
        <taxon>Asparagoideae</taxon>
        <taxon>Asparagus</taxon>
    </lineage>
</organism>
<dbReference type="SUPFAM" id="SSF52172">
    <property type="entry name" value="CheY-like"/>
    <property type="match status" value="1"/>
</dbReference>
<feature type="domain" description="Response regulatory" evidence="2">
    <location>
        <begin position="9"/>
        <end position="124"/>
    </location>
</feature>
<feature type="modified residue" description="4-aspartylphosphate" evidence="1">
    <location>
        <position position="59"/>
    </location>
</feature>
<dbReference type="InterPro" id="IPR052048">
    <property type="entry name" value="ST_Response_Regulator"/>
</dbReference>
<dbReference type="CDD" id="cd17546">
    <property type="entry name" value="REC_hyHK_CKI1_RcsC-like"/>
    <property type="match status" value="1"/>
</dbReference>
<protein>
    <recommendedName>
        <fullName evidence="2">Response regulatory domain-containing protein</fullName>
    </recommendedName>
</protein>
<name>A0A5P1E5B5_ASPOF</name>
<dbReference type="EMBL" id="CM007389">
    <property type="protein sequence ID" value="ONK57831.1"/>
    <property type="molecule type" value="Genomic_DNA"/>
</dbReference>
<dbReference type="Pfam" id="PF00072">
    <property type="entry name" value="Response_reg"/>
    <property type="match status" value="1"/>
</dbReference>